<keyword evidence="4" id="KW-0788">Thiol protease</keyword>
<dbReference type="PANTHER" id="PTHR47053">
    <property type="entry name" value="MUREIN DD-ENDOPEPTIDASE MEPH-RELATED"/>
    <property type="match status" value="1"/>
</dbReference>
<evidence type="ECO:0000256" key="1">
    <source>
        <dbReference type="ARBA" id="ARBA00007074"/>
    </source>
</evidence>
<comment type="caution">
    <text evidence="6">The sequence shown here is derived from an EMBL/GenBank/DDBJ whole genome shotgun (WGS) entry which is preliminary data.</text>
</comment>
<dbReference type="GO" id="GO:0008234">
    <property type="term" value="F:cysteine-type peptidase activity"/>
    <property type="evidence" value="ECO:0007669"/>
    <property type="project" value="UniProtKB-KW"/>
</dbReference>
<dbReference type="Proteomes" id="UP000037397">
    <property type="component" value="Unassembled WGS sequence"/>
</dbReference>
<organism evidence="6 7">
    <name type="scientific">Luteipulveratus halotolerans</name>
    <dbReference type="NCBI Taxonomy" id="1631356"/>
    <lineage>
        <taxon>Bacteria</taxon>
        <taxon>Bacillati</taxon>
        <taxon>Actinomycetota</taxon>
        <taxon>Actinomycetes</taxon>
        <taxon>Micrococcales</taxon>
        <taxon>Dermacoccaceae</taxon>
        <taxon>Luteipulveratus</taxon>
    </lineage>
</organism>
<dbReference type="Gene3D" id="3.90.1720.10">
    <property type="entry name" value="endopeptidase domain like (from Nostoc punctiforme)"/>
    <property type="match status" value="1"/>
</dbReference>
<proteinExistence type="inferred from homology"/>
<keyword evidence="3" id="KW-0378">Hydrolase</keyword>
<evidence type="ECO:0000256" key="4">
    <source>
        <dbReference type="ARBA" id="ARBA00022807"/>
    </source>
</evidence>
<reference evidence="7" key="1">
    <citation type="submission" date="2015-03" db="EMBL/GenBank/DDBJ databases">
        <title>Luteipulveratus halotolerans sp. nov., a novel actinobacterium (Dermacoccaceae) from Sarawak, Malaysia.</title>
        <authorList>
            <person name="Juboi H."/>
            <person name="Basik A."/>
            <person name="Shamsul S.S."/>
            <person name="Arnold P."/>
            <person name="Schmitt E.K."/>
            <person name="Sanglier J.-J."/>
            <person name="Yeo T."/>
        </authorList>
    </citation>
    <scope>NUCLEOTIDE SEQUENCE [LARGE SCALE GENOMIC DNA]</scope>
    <source>
        <strain evidence="7">C296001</strain>
    </source>
</reference>
<dbReference type="EMBL" id="LAIR01000002">
    <property type="protein sequence ID" value="KNX37238.1"/>
    <property type="molecule type" value="Genomic_DNA"/>
</dbReference>
<dbReference type="Pfam" id="PF00877">
    <property type="entry name" value="NLPC_P60"/>
    <property type="match status" value="1"/>
</dbReference>
<protein>
    <recommendedName>
        <fullName evidence="5">NlpC/P60 domain-containing protein</fullName>
    </recommendedName>
</protein>
<dbReference type="OrthoDB" id="9815778at2"/>
<gene>
    <name evidence="6" type="ORF">VV01_08910</name>
</gene>
<comment type="similarity">
    <text evidence="1">Belongs to the peptidase C40 family.</text>
</comment>
<keyword evidence="7" id="KW-1185">Reference proteome</keyword>
<evidence type="ECO:0000259" key="5">
    <source>
        <dbReference type="PROSITE" id="PS51935"/>
    </source>
</evidence>
<dbReference type="RefSeq" id="WP_050669574.1">
    <property type="nucleotide sequence ID" value="NZ_LAIR01000002.1"/>
</dbReference>
<dbReference type="SUPFAM" id="SSF54001">
    <property type="entry name" value="Cysteine proteinases"/>
    <property type="match status" value="1"/>
</dbReference>
<keyword evidence="2" id="KW-0645">Protease</keyword>
<evidence type="ECO:0000256" key="2">
    <source>
        <dbReference type="ARBA" id="ARBA00022670"/>
    </source>
</evidence>
<dbReference type="InterPro" id="IPR051202">
    <property type="entry name" value="Peptidase_C40"/>
</dbReference>
<name>A0A0L6CI96_9MICO</name>
<evidence type="ECO:0000313" key="7">
    <source>
        <dbReference type="Proteomes" id="UP000037397"/>
    </source>
</evidence>
<dbReference type="InterPro" id="IPR000064">
    <property type="entry name" value="NLP_P60_dom"/>
</dbReference>
<dbReference type="InterPro" id="IPR038765">
    <property type="entry name" value="Papain-like_cys_pep_sf"/>
</dbReference>
<feature type="domain" description="NlpC/P60" evidence="5">
    <location>
        <begin position="128"/>
        <end position="249"/>
    </location>
</feature>
<dbReference type="AlphaFoldDB" id="A0A0L6CI96"/>
<dbReference type="GO" id="GO:0006508">
    <property type="term" value="P:proteolysis"/>
    <property type="evidence" value="ECO:0007669"/>
    <property type="project" value="UniProtKB-KW"/>
</dbReference>
<dbReference type="PROSITE" id="PS51935">
    <property type="entry name" value="NLPC_P60"/>
    <property type="match status" value="1"/>
</dbReference>
<accession>A0A0L6CI96</accession>
<sequence length="252" mass="27436">MHEPTASPQLATVVPPVTVLWRDPTSPRAVDGVITADVPDHAQWLHDMDVATDRAQGRWGLDDRIDSQVVQGEPVIIVERHDDWTRVVCPWQPNKGDARGYPGWVRTAHLQTCDERTASFDRVGAAGPVTRSEVVETARQYLGLPYLWGGVSATALDCSGLVHIACRAHGIMVPRDGDDQAAACDPVQQGEEQLGDLYFFAHPGKTIHHVGFVTGPRLMLHAPGTGTGIVDEPMRPDRVETLVAIGRIPTLS</sequence>
<evidence type="ECO:0000256" key="3">
    <source>
        <dbReference type="ARBA" id="ARBA00022801"/>
    </source>
</evidence>
<dbReference type="PANTHER" id="PTHR47053:SF3">
    <property type="entry name" value="GAMMA-D-GLUTAMYL-L-LYSINE DIPEPTIDYL-PEPTIDASE"/>
    <property type="match status" value="1"/>
</dbReference>
<dbReference type="STRING" id="1631356.VV01_08910"/>
<evidence type="ECO:0000313" key="6">
    <source>
        <dbReference type="EMBL" id="KNX37238.1"/>
    </source>
</evidence>